<evidence type="ECO:0000313" key="2">
    <source>
        <dbReference type="EMBL" id="RZB40798.1"/>
    </source>
</evidence>
<organism evidence="2 3">
    <name type="scientific">Asbolus verrucosus</name>
    <name type="common">Desert ironclad beetle</name>
    <dbReference type="NCBI Taxonomy" id="1661398"/>
    <lineage>
        <taxon>Eukaryota</taxon>
        <taxon>Metazoa</taxon>
        <taxon>Ecdysozoa</taxon>
        <taxon>Arthropoda</taxon>
        <taxon>Hexapoda</taxon>
        <taxon>Insecta</taxon>
        <taxon>Pterygota</taxon>
        <taxon>Neoptera</taxon>
        <taxon>Endopterygota</taxon>
        <taxon>Coleoptera</taxon>
        <taxon>Polyphaga</taxon>
        <taxon>Cucujiformia</taxon>
        <taxon>Tenebrionidae</taxon>
        <taxon>Pimeliinae</taxon>
        <taxon>Asbolus</taxon>
    </lineage>
</organism>
<comment type="caution">
    <text evidence="2">The sequence shown here is derived from an EMBL/GenBank/DDBJ whole genome shotgun (WGS) entry which is preliminary data.</text>
</comment>
<name>A0A482VCC4_ASBVE</name>
<dbReference type="Proteomes" id="UP000292052">
    <property type="component" value="Unassembled WGS sequence"/>
</dbReference>
<gene>
    <name evidence="2" type="ORF">BDFB_003581</name>
</gene>
<accession>A0A482VCC4</accession>
<keyword evidence="3" id="KW-1185">Reference proteome</keyword>
<sequence>MQPFRLSRRASGKRARSCQSVTRRPPMTPRLFRSGARPGPHDQLIIPPGTKRYATETGKHAPLVTTLIIAVFRDCHRPFFGSGSDADVSTLWRNSFTCRGRFTNASHEVRTWKNAFRSPSGVEMSRNAPLTGLELEDAWTLSRCRK</sequence>
<evidence type="ECO:0000256" key="1">
    <source>
        <dbReference type="SAM" id="MobiDB-lite"/>
    </source>
</evidence>
<dbReference type="AlphaFoldDB" id="A0A482VCC4"/>
<dbReference type="EMBL" id="QDEB01115878">
    <property type="protein sequence ID" value="RZB40798.1"/>
    <property type="molecule type" value="Genomic_DNA"/>
</dbReference>
<evidence type="ECO:0000313" key="3">
    <source>
        <dbReference type="Proteomes" id="UP000292052"/>
    </source>
</evidence>
<feature type="compositionally biased region" description="Basic residues" evidence="1">
    <location>
        <begin position="1"/>
        <end position="16"/>
    </location>
</feature>
<protein>
    <submittedName>
        <fullName evidence="2">Uncharacterized protein</fullName>
    </submittedName>
</protein>
<proteinExistence type="predicted"/>
<feature type="region of interest" description="Disordered" evidence="1">
    <location>
        <begin position="1"/>
        <end position="42"/>
    </location>
</feature>
<reference evidence="2 3" key="1">
    <citation type="submission" date="2017-03" db="EMBL/GenBank/DDBJ databases">
        <title>Genome of the blue death feigning beetle - Asbolus verrucosus.</title>
        <authorList>
            <person name="Rider S.D."/>
        </authorList>
    </citation>
    <scope>NUCLEOTIDE SEQUENCE [LARGE SCALE GENOMIC DNA]</scope>
    <source>
        <strain evidence="2">Butters</strain>
        <tissue evidence="2">Head and leg muscle</tissue>
    </source>
</reference>